<dbReference type="EMBL" id="JACJPW010000005">
    <property type="protein sequence ID" value="MBD2180151.1"/>
    <property type="molecule type" value="Genomic_DNA"/>
</dbReference>
<dbReference type="Proteomes" id="UP000641646">
    <property type="component" value="Unassembled WGS sequence"/>
</dbReference>
<evidence type="ECO:0000313" key="2">
    <source>
        <dbReference type="Proteomes" id="UP000641646"/>
    </source>
</evidence>
<comment type="caution">
    <text evidence="1">The sequence shown here is derived from an EMBL/GenBank/DDBJ whole genome shotgun (WGS) entry which is preliminary data.</text>
</comment>
<proteinExistence type="predicted"/>
<sequence>MSRDITALRSIVNHLPTNIREALEAYAADTGMPVEFIIEMAIASFLDVDSTTFADCRTDSPGRLRERIEMLEIQLAAAKGQLP</sequence>
<organism evidence="1 2">
    <name type="scientific">Aerosakkonema funiforme FACHB-1375</name>
    <dbReference type="NCBI Taxonomy" id="2949571"/>
    <lineage>
        <taxon>Bacteria</taxon>
        <taxon>Bacillati</taxon>
        <taxon>Cyanobacteriota</taxon>
        <taxon>Cyanophyceae</taxon>
        <taxon>Oscillatoriophycideae</taxon>
        <taxon>Aerosakkonematales</taxon>
        <taxon>Aerosakkonemataceae</taxon>
        <taxon>Aerosakkonema</taxon>
    </lineage>
</organism>
<dbReference type="AlphaFoldDB" id="A0A926VA85"/>
<keyword evidence="2" id="KW-1185">Reference proteome</keyword>
<reference evidence="1" key="2">
    <citation type="submission" date="2020-08" db="EMBL/GenBank/DDBJ databases">
        <authorList>
            <person name="Chen M."/>
            <person name="Teng W."/>
            <person name="Zhao L."/>
            <person name="Hu C."/>
            <person name="Zhou Y."/>
            <person name="Han B."/>
            <person name="Song L."/>
            <person name="Shu W."/>
        </authorList>
    </citation>
    <scope>NUCLEOTIDE SEQUENCE</scope>
    <source>
        <strain evidence="1">FACHB-1375</strain>
    </source>
</reference>
<reference evidence="1" key="1">
    <citation type="journal article" date="2015" name="ISME J.">
        <title>Draft Genome Sequence of Streptomyces incarnatus NRRL8089, which Produces the Nucleoside Antibiotic Sinefungin.</title>
        <authorList>
            <person name="Oshima K."/>
            <person name="Hattori M."/>
            <person name="Shimizu H."/>
            <person name="Fukuda K."/>
            <person name="Nemoto M."/>
            <person name="Inagaki K."/>
            <person name="Tamura T."/>
        </authorList>
    </citation>
    <scope>NUCLEOTIDE SEQUENCE</scope>
    <source>
        <strain evidence="1">FACHB-1375</strain>
    </source>
</reference>
<protein>
    <submittedName>
        <fullName evidence="1">Uncharacterized protein</fullName>
    </submittedName>
</protein>
<dbReference type="RefSeq" id="WP_190462046.1">
    <property type="nucleotide sequence ID" value="NZ_JACJPW010000005.1"/>
</dbReference>
<accession>A0A926VA85</accession>
<name>A0A926VA85_9CYAN</name>
<gene>
    <name evidence="1" type="ORF">H6G03_03305</name>
</gene>
<evidence type="ECO:0000313" key="1">
    <source>
        <dbReference type="EMBL" id="MBD2180151.1"/>
    </source>
</evidence>